<dbReference type="Gene3D" id="2.130.10.10">
    <property type="entry name" value="YVTN repeat-like/Quinoprotein amine dehydrogenase"/>
    <property type="match status" value="1"/>
</dbReference>
<feature type="compositionally biased region" description="Low complexity" evidence="1">
    <location>
        <begin position="274"/>
        <end position="296"/>
    </location>
</feature>
<protein>
    <submittedName>
        <fullName evidence="2">Uncharacterized protein</fullName>
    </submittedName>
</protein>
<evidence type="ECO:0000313" key="3">
    <source>
        <dbReference type="Proteomes" id="UP000078559"/>
    </source>
</evidence>
<proteinExistence type="predicted"/>
<feature type="compositionally biased region" description="Polar residues" evidence="1">
    <location>
        <begin position="308"/>
        <end position="324"/>
    </location>
</feature>
<feature type="compositionally biased region" description="Low complexity" evidence="1">
    <location>
        <begin position="328"/>
        <end position="351"/>
    </location>
</feature>
<feature type="compositionally biased region" description="Pro residues" evidence="1">
    <location>
        <begin position="381"/>
        <end position="397"/>
    </location>
</feature>
<dbReference type="AlphaFoldDB" id="A0A194VRJ7"/>
<dbReference type="OrthoDB" id="5242786at2759"/>
<keyword evidence="3" id="KW-1185">Reference proteome</keyword>
<dbReference type="SMART" id="SM00320">
    <property type="entry name" value="WD40"/>
    <property type="match status" value="2"/>
</dbReference>
<gene>
    <name evidence="2" type="ORF">VM1G_02363</name>
</gene>
<feature type="compositionally biased region" description="Low complexity" evidence="1">
    <location>
        <begin position="402"/>
        <end position="411"/>
    </location>
</feature>
<sequence length="868" mass="93912">MDTYLLKAAVLYALSATQQTTTLVDEFLQNSSFANADLDPLTYELFDLRTPLERLGDSDLVIPARLQPPILAVIRGCGDALARVDAVLGEFADGPLQDALWEDKAPEVRELKDGLQTCRRTLQLALEVVNLAAAKDVGADTETFTTYLDQDTSRVLALIRRTLQQVQGGEGKVALNSTLRQALDDIRLYVQSLCRTPNTREEARPTSPPAIAAEPLVDEYNEDASTVVTSMIPEYTPIESQRLDSPLPIGSGLRPAKKLSHAIARWSLSTPKKSNATSTLTSTVSSFSRPSSALSSPKIRDDDEASSIEISAPQTTSTSRQASHTSHRSQNSVRSSTSSSQGSRIVSSSSVPFGLFPPMPPPRNPRRSTLISMDENVTLLPSPPTPFDPTLSTPPAPFDQVSVAGSGTSHSSSKHESGGITPLPLFAVSPPDKIYIDPNDIPIHHDHRHSPGAIGLVRTKLLPFNEKGSGHAVTVFHADTSPASYILASKHGDKTIKIHGLPQWNIQSTLKVNFYVNMQQRSRDFFVTSHSILSETSTLVAVASGFGHSLEIWNWIRKKKLQTIESAYRWATTRIDIYEANFPPLACYRDTMDVIDLYPVVKDSSSTDSKGSSKKPFGKPTTIELYKSGLPHIPKFPELAYSSTAPLLVAAAGPRPPRPGHPPPAHSAILVAWGLDSNPVKQSSRPCRSCMPKHKELETALPCGLATHGSVAVSIWIPNNVRVIGRPGCWQVEPVAVAHRYVLVWNLATNNTRAFAIPDENTIACISANCRYVAYRQGPGADTGKGGTRNCLVILDALNGGRELWRTPAVGGGTGLEGGSEQLLDLSRVTSISFSADGKLFLVGDVDGSVGVYEIRDGDEDGIDVVRQ</sequence>
<evidence type="ECO:0000313" key="2">
    <source>
        <dbReference type="EMBL" id="KUI66563.1"/>
    </source>
</evidence>
<feature type="region of interest" description="Disordered" evidence="1">
    <location>
        <begin position="270"/>
        <end position="421"/>
    </location>
</feature>
<dbReference type="InterPro" id="IPR001680">
    <property type="entry name" value="WD40_rpt"/>
</dbReference>
<dbReference type="SUPFAM" id="SSF50978">
    <property type="entry name" value="WD40 repeat-like"/>
    <property type="match status" value="1"/>
</dbReference>
<dbReference type="Proteomes" id="UP000078559">
    <property type="component" value="Chromosome 2"/>
</dbReference>
<dbReference type="InterPro" id="IPR015943">
    <property type="entry name" value="WD40/YVTN_repeat-like_dom_sf"/>
</dbReference>
<evidence type="ECO:0000256" key="1">
    <source>
        <dbReference type="SAM" id="MobiDB-lite"/>
    </source>
</evidence>
<reference evidence="2" key="1">
    <citation type="submission" date="2014-12" db="EMBL/GenBank/DDBJ databases">
        <title>Genome Sequence of Valsa Canker Pathogens Uncovers a Specific Adaption of Colonization on Woody Bark.</title>
        <authorList>
            <person name="Yin Z."/>
            <person name="Liu H."/>
            <person name="Gao X."/>
            <person name="Li Z."/>
            <person name="Song N."/>
            <person name="Ke X."/>
            <person name="Dai Q."/>
            <person name="Wu Y."/>
            <person name="Sun Y."/>
            <person name="Xu J.-R."/>
            <person name="Kang Z.K."/>
            <person name="Wang L."/>
            <person name="Huang L."/>
        </authorList>
    </citation>
    <scope>NUCLEOTIDE SEQUENCE [LARGE SCALE GENOMIC DNA]</scope>
    <source>
        <strain evidence="2">03-8</strain>
    </source>
</reference>
<dbReference type="EMBL" id="CM003099">
    <property type="protein sequence ID" value="KUI66563.1"/>
    <property type="molecule type" value="Genomic_DNA"/>
</dbReference>
<name>A0A194VRJ7_CYTMA</name>
<dbReference type="InterPro" id="IPR036322">
    <property type="entry name" value="WD40_repeat_dom_sf"/>
</dbReference>
<accession>A0A194VRJ7</accession>
<organism evidence="2 3">
    <name type="scientific">Cytospora mali</name>
    <name type="common">Apple Valsa canker fungus</name>
    <name type="synonym">Valsa mali</name>
    <dbReference type="NCBI Taxonomy" id="578113"/>
    <lineage>
        <taxon>Eukaryota</taxon>
        <taxon>Fungi</taxon>
        <taxon>Dikarya</taxon>
        <taxon>Ascomycota</taxon>
        <taxon>Pezizomycotina</taxon>
        <taxon>Sordariomycetes</taxon>
        <taxon>Sordariomycetidae</taxon>
        <taxon>Diaporthales</taxon>
        <taxon>Cytosporaceae</taxon>
        <taxon>Cytospora</taxon>
    </lineage>
</organism>